<protein>
    <recommendedName>
        <fullName evidence="8">OmpR/PhoB-type domain-containing protein</fullName>
    </recommendedName>
</protein>
<dbReference type="InterPro" id="IPR027417">
    <property type="entry name" value="P-loop_NTPase"/>
</dbReference>
<dbReference type="SUPFAM" id="SSF52540">
    <property type="entry name" value="P-loop containing nucleoside triphosphate hydrolases"/>
    <property type="match status" value="1"/>
</dbReference>
<dbReference type="InterPro" id="IPR051677">
    <property type="entry name" value="AfsR-DnrI-RedD_regulator"/>
</dbReference>
<evidence type="ECO:0000313" key="10">
    <source>
        <dbReference type="Proteomes" id="UP001500305"/>
    </source>
</evidence>
<dbReference type="EMBL" id="BAAATR010000055">
    <property type="protein sequence ID" value="GAA2276771.1"/>
    <property type="molecule type" value="Genomic_DNA"/>
</dbReference>
<dbReference type="Gene3D" id="3.40.50.300">
    <property type="entry name" value="P-loop containing nucleotide triphosphate hydrolases"/>
    <property type="match status" value="1"/>
</dbReference>
<dbReference type="Gene3D" id="1.10.10.10">
    <property type="entry name" value="Winged helix-like DNA-binding domain superfamily/Winged helix DNA-binding domain"/>
    <property type="match status" value="1"/>
</dbReference>
<dbReference type="InterPro" id="IPR001867">
    <property type="entry name" value="OmpR/PhoB-type_DNA-bd"/>
</dbReference>
<keyword evidence="10" id="KW-1185">Reference proteome</keyword>
<dbReference type="PRINTS" id="PR00364">
    <property type="entry name" value="DISEASERSIST"/>
</dbReference>
<keyword evidence="4 6" id="KW-0238">DNA-binding</keyword>
<accession>A0ABP5RX62</accession>
<feature type="domain" description="OmpR/PhoB-type" evidence="8">
    <location>
        <begin position="1"/>
        <end position="64"/>
    </location>
</feature>
<dbReference type="Pfam" id="PF03704">
    <property type="entry name" value="BTAD"/>
    <property type="match status" value="1"/>
</dbReference>
<dbReference type="PROSITE" id="PS51755">
    <property type="entry name" value="OMPR_PHOB"/>
    <property type="match status" value="1"/>
</dbReference>
<comment type="caution">
    <text evidence="9">The sequence shown here is derived from an EMBL/GenBank/DDBJ whole genome shotgun (WGS) entry which is preliminary data.</text>
</comment>
<dbReference type="InterPro" id="IPR005158">
    <property type="entry name" value="BTAD"/>
</dbReference>
<dbReference type="Pfam" id="PF13401">
    <property type="entry name" value="AAA_22"/>
    <property type="match status" value="1"/>
</dbReference>
<proteinExistence type="inferred from homology"/>
<dbReference type="SMART" id="SM01043">
    <property type="entry name" value="BTAD"/>
    <property type="match status" value="1"/>
</dbReference>
<reference evidence="10" key="1">
    <citation type="journal article" date="2019" name="Int. J. Syst. Evol. Microbiol.">
        <title>The Global Catalogue of Microorganisms (GCM) 10K type strain sequencing project: providing services to taxonomists for standard genome sequencing and annotation.</title>
        <authorList>
            <consortium name="The Broad Institute Genomics Platform"/>
            <consortium name="The Broad Institute Genome Sequencing Center for Infectious Disease"/>
            <person name="Wu L."/>
            <person name="Ma J."/>
        </authorList>
    </citation>
    <scope>NUCLEOTIDE SEQUENCE [LARGE SCALE GENOMIC DNA]</scope>
    <source>
        <strain evidence="10">JCM 7356</strain>
    </source>
</reference>
<evidence type="ECO:0000256" key="3">
    <source>
        <dbReference type="ARBA" id="ARBA00023015"/>
    </source>
</evidence>
<dbReference type="PANTHER" id="PTHR35807:SF1">
    <property type="entry name" value="TRANSCRIPTIONAL REGULATOR REDD"/>
    <property type="match status" value="1"/>
</dbReference>
<dbReference type="SUPFAM" id="SSF48452">
    <property type="entry name" value="TPR-like"/>
    <property type="match status" value="1"/>
</dbReference>
<sequence>MLAYLLLHANRRVSTKQLIDALWANEPPRTARAQVHTAISALRAALLPVAGRLSSEMSGYRLQTALEEVDVSIFQARLSAAQRLVTGRQPELAAPLLREALALWRGDALAGVDAPFAVAARNCLEEQRFVAHELLADLDLAAGRHVELIPRLTALLNDYPAREAVAQRLAVALYRGGRQADALAVLRRLRSTLVSEYGLEPGPPLADLEAALLRQDPVLDPPPQQPAASGPAAAAPTSARLESQHAAGDSDFTHPRPAQCPDRIAGFIGRAGELATLDRLLDGHAQTARLAVVTGPAGVGKTALVLEWANRQGGSFPDGQLYADLHGFDTQDTECPARILQHFLTALGIPDHRIPLDLTHCQALFRSSVAGRKILVVLDNASDFEQVRPLLPGSATGLTLVTSRDRLDGLIAETGAMPLPLPMFTPDESIEALNQITGPERLAAAPESACELAQLCGGLPLALRISAVRLAVEPATSVAELVAELAQTEDRLVGLSLPGNQHSVAGALEQTCRRLTAEQARLFRLLGSHPGPWISLAAAEALAGDGRALRGSASEQVRQSLRILESLHLVEQVKRDQYTMHPLVRLYAGRP</sequence>
<gene>
    <name evidence="9" type="ORF">GCM10010430_73340</name>
</gene>
<dbReference type="InterPro" id="IPR011990">
    <property type="entry name" value="TPR-like_helical_dom_sf"/>
</dbReference>
<dbReference type="Gene3D" id="1.25.40.10">
    <property type="entry name" value="Tetratricopeptide repeat domain"/>
    <property type="match status" value="1"/>
</dbReference>
<dbReference type="InterPro" id="IPR016032">
    <property type="entry name" value="Sig_transdc_resp-reg_C-effctor"/>
</dbReference>
<evidence type="ECO:0000256" key="7">
    <source>
        <dbReference type="SAM" id="MobiDB-lite"/>
    </source>
</evidence>
<evidence type="ECO:0000256" key="4">
    <source>
        <dbReference type="ARBA" id="ARBA00023125"/>
    </source>
</evidence>
<dbReference type="Proteomes" id="UP001500305">
    <property type="component" value="Unassembled WGS sequence"/>
</dbReference>
<dbReference type="SUPFAM" id="SSF46894">
    <property type="entry name" value="C-terminal effector domain of the bipartite response regulators"/>
    <property type="match status" value="1"/>
</dbReference>
<feature type="region of interest" description="Disordered" evidence="7">
    <location>
        <begin position="217"/>
        <end position="257"/>
    </location>
</feature>
<feature type="compositionally biased region" description="Low complexity" evidence="7">
    <location>
        <begin position="226"/>
        <end position="239"/>
    </location>
</feature>
<feature type="DNA-binding region" description="OmpR/PhoB-type" evidence="6">
    <location>
        <begin position="1"/>
        <end position="64"/>
    </location>
</feature>
<dbReference type="PANTHER" id="PTHR35807">
    <property type="entry name" value="TRANSCRIPTIONAL REGULATOR REDD-RELATED"/>
    <property type="match status" value="1"/>
</dbReference>
<organism evidence="9 10">
    <name type="scientific">Kitasatospora cystarginea</name>
    <dbReference type="NCBI Taxonomy" id="58350"/>
    <lineage>
        <taxon>Bacteria</taxon>
        <taxon>Bacillati</taxon>
        <taxon>Actinomycetota</taxon>
        <taxon>Actinomycetes</taxon>
        <taxon>Kitasatosporales</taxon>
        <taxon>Streptomycetaceae</taxon>
        <taxon>Kitasatospora</taxon>
    </lineage>
</organism>
<evidence type="ECO:0000256" key="2">
    <source>
        <dbReference type="ARBA" id="ARBA00023012"/>
    </source>
</evidence>
<comment type="similarity">
    <text evidence="1">Belongs to the AfsR/DnrI/RedD regulatory family.</text>
</comment>
<keyword evidence="5" id="KW-0804">Transcription</keyword>
<evidence type="ECO:0000259" key="8">
    <source>
        <dbReference type="PROSITE" id="PS51755"/>
    </source>
</evidence>
<evidence type="ECO:0000256" key="5">
    <source>
        <dbReference type="ARBA" id="ARBA00023163"/>
    </source>
</evidence>
<evidence type="ECO:0000256" key="6">
    <source>
        <dbReference type="PROSITE-ProRule" id="PRU01091"/>
    </source>
</evidence>
<name>A0ABP5RX62_9ACTN</name>
<dbReference type="InterPro" id="IPR036388">
    <property type="entry name" value="WH-like_DNA-bd_sf"/>
</dbReference>
<evidence type="ECO:0000313" key="9">
    <source>
        <dbReference type="EMBL" id="GAA2276771.1"/>
    </source>
</evidence>
<dbReference type="CDD" id="cd15831">
    <property type="entry name" value="BTAD"/>
    <property type="match status" value="1"/>
</dbReference>
<keyword evidence="2" id="KW-0902">Two-component regulatory system</keyword>
<dbReference type="InterPro" id="IPR049945">
    <property type="entry name" value="AAA_22"/>
</dbReference>
<keyword evidence="3" id="KW-0805">Transcription regulation</keyword>
<evidence type="ECO:0000256" key="1">
    <source>
        <dbReference type="ARBA" id="ARBA00005820"/>
    </source>
</evidence>